<accession>A0A6N3EA62</accession>
<dbReference type="Gene3D" id="2.60.120.280">
    <property type="entry name" value="Regulatory protein AraC"/>
    <property type="match status" value="1"/>
</dbReference>
<dbReference type="InterPro" id="IPR037923">
    <property type="entry name" value="HTH-like"/>
</dbReference>
<name>A0A6N3EA62_MEDGN</name>
<dbReference type="PROSITE" id="PS00041">
    <property type="entry name" value="HTH_ARAC_FAMILY_1"/>
    <property type="match status" value="1"/>
</dbReference>
<dbReference type="InterPro" id="IPR009057">
    <property type="entry name" value="Homeodomain-like_sf"/>
</dbReference>
<evidence type="ECO:0000256" key="2">
    <source>
        <dbReference type="ARBA" id="ARBA00023125"/>
    </source>
</evidence>
<evidence type="ECO:0000256" key="3">
    <source>
        <dbReference type="ARBA" id="ARBA00023163"/>
    </source>
</evidence>
<dbReference type="PANTHER" id="PTHR43280">
    <property type="entry name" value="ARAC-FAMILY TRANSCRIPTIONAL REGULATOR"/>
    <property type="match status" value="1"/>
</dbReference>
<evidence type="ECO:0000313" key="5">
    <source>
        <dbReference type="EMBL" id="VYU38626.1"/>
    </source>
</evidence>
<keyword evidence="3" id="KW-0804">Transcription</keyword>
<keyword evidence="2" id="KW-0238">DNA-binding</keyword>
<dbReference type="InterPro" id="IPR003313">
    <property type="entry name" value="AraC-bd"/>
</dbReference>
<dbReference type="SMART" id="SM00342">
    <property type="entry name" value="HTH_ARAC"/>
    <property type="match status" value="1"/>
</dbReference>
<evidence type="ECO:0000259" key="4">
    <source>
        <dbReference type="PROSITE" id="PS01124"/>
    </source>
</evidence>
<dbReference type="PROSITE" id="PS01124">
    <property type="entry name" value="HTH_ARAC_FAMILY_2"/>
    <property type="match status" value="1"/>
</dbReference>
<dbReference type="GO" id="GO:0043565">
    <property type="term" value="F:sequence-specific DNA binding"/>
    <property type="evidence" value="ECO:0007669"/>
    <property type="project" value="InterPro"/>
</dbReference>
<dbReference type="EMBL" id="CACRUK010000032">
    <property type="protein sequence ID" value="VYU38626.1"/>
    <property type="molecule type" value="Genomic_DNA"/>
</dbReference>
<dbReference type="RefSeq" id="WP_156729868.1">
    <property type="nucleotide sequence ID" value="NZ_CACRUK010000032.1"/>
</dbReference>
<proteinExistence type="predicted"/>
<protein>
    <submittedName>
        <fullName evidence="5">Melibiose operon regulatory protein</fullName>
    </submittedName>
</protein>
<sequence length="278" mass="31537">MSSYSQSDIYHSIFSDIYTVFCGMQDCTPSYSFGPAVRDCYLLHLCLKGEGVFYSGEERYLLKQGQGFLIHPGKLTFYQADDVNPWSYLWVGIGGHDAEKYLRLAGLSVRHPIFSCTQIDTAKSYILDMMKHHALSASNEIYIQGLLMQFLALLVEDAGCTVSPQQNTSSVYINQAISYIHKNYQNPLTVQEIADYLSLNRSYLTELFLKTVQLSPQQFLTQYRITKSEELLQSSSLSIQNIACSCGYSNSFSFSKAFRKVNGLSPSEYRKQKKILPK</sequence>
<feature type="domain" description="HTH araC/xylS-type" evidence="4">
    <location>
        <begin position="174"/>
        <end position="272"/>
    </location>
</feature>
<keyword evidence="1" id="KW-0805">Transcription regulation</keyword>
<organism evidence="5">
    <name type="scientific">Mediterraneibacter gnavus</name>
    <name type="common">Ruminococcus gnavus</name>
    <dbReference type="NCBI Taxonomy" id="33038"/>
    <lineage>
        <taxon>Bacteria</taxon>
        <taxon>Bacillati</taxon>
        <taxon>Bacillota</taxon>
        <taxon>Clostridia</taxon>
        <taxon>Lachnospirales</taxon>
        <taxon>Lachnospiraceae</taxon>
        <taxon>Mediterraneibacter</taxon>
    </lineage>
</organism>
<dbReference type="InterPro" id="IPR018060">
    <property type="entry name" value="HTH_AraC"/>
</dbReference>
<dbReference type="InterPro" id="IPR018062">
    <property type="entry name" value="HTH_AraC-typ_CS"/>
</dbReference>
<dbReference type="Pfam" id="PF02311">
    <property type="entry name" value="AraC_binding"/>
    <property type="match status" value="1"/>
</dbReference>
<evidence type="ECO:0000256" key="1">
    <source>
        <dbReference type="ARBA" id="ARBA00023015"/>
    </source>
</evidence>
<dbReference type="InterPro" id="IPR020449">
    <property type="entry name" value="Tscrpt_reg_AraC-type_HTH"/>
</dbReference>
<dbReference type="PRINTS" id="PR00032">
    <property type="entry name" value="HTHARAC"/>
</dbReference>
<dbReference type="SUPFAM" id="SSF46689">
    <property type="entry name" value="Homeodomain-like"/>
    <property type="match status" value="2"/>
</dbReference>
<dbReference type="PANTHER" id="PTHR43280:SF30">
    <property type="entry name" value="MMSAB OPERON REGULATORY PROTEIN"/>
    <property type="match status" value="1"/>
</dbReference>
<reference evidence="5" key="1">
    <citation type="submission" date="2019-11" db="EMBL/GenBank/DDBJ databases">
        <authorList>
            <person name="Feng L."/>
        </authorList>
    </citation>
    <scope>NUCLEOTIDE SEQUENCE</scope>
    <source>
        <strain evidence="5">RgnavusLFYP19</strain>
    </source>
</reference>
<dbReference type="Gene3D" id="1.10.10.60">
    <property type="entry name" value="Homeodomain-like"/>
    <property type="match status" value="2"/>
</dbReference>
<dbReference type="SUPFAM" id="SSF51215">
    <property type="entry name" value="Regulatory protein AraC"/>
    <property type="match status" value="1"/>
</dbReference>
<dbReference type="AlphaFoldDB" id="A0A6N3EA62"/>
<dbReference type="Pfam" id="PF12833">
    <property type="entry name" value="HTH_18"/>
    <property type="match status" value="1"/>
</dbReference>
<gene>
    <name evidence="5" type="primary">melR_4</name>
    <name evidence="5" type="ORF">RGLFYP19_02083</name>
</gene>
<dbReference type="GO" id="GO:0003700">
    <property type="term" value="F:DNA-binding transcription factor activity"/>
    <property type="evidence" value="ECO:0007669"/>
    <property type="project" value="InterPro"/>
</dbReference>
<dbReference type="CDD" id="cd06986">
    <property type="entry name" value="cupin_MmsR-like_N"/>
    <property type="match status" value="1"/>
</dbReference>